<feature type="signal peptide" evidence="2">
    <location>
        <begin position="1"/>
        <end position="24"/>
    </location>
</feature>
<keyword evidence="2" id="KW-0732">Signal</keyword>
<name>Q4SE45_TETNG</name>
<reference evidence="3" key="2">
    <citation type="submission" date="2004-02" db="EMBL/GenBank/DDBJ databases">
        <authorList>
            <consortium name="Genoscope"/>
            <consortium name="Whitehead Institute Centre for Genome Research"/>
        </authorList>
    </citation>
    <scope>NUCLEOTIDE SEQUENCE</scope>
</reference>
<dbReference type="AlphaFoldDB" id="Q4SE45"/>
<organism evidence="3">
    <name type="scientific">Tetraodon nigroviridis</name>
    <name type="common">Spotted green pufferfish</name>
    <name type="synonym">Chelonodon nigroviridis</name>
    <dbReference type="NCBI Taxonomy" id="99883"/>
    <lineage>
        <taxon>Eukaryota</taxon>
        <taxon>Metazoa</taxon>
        <taxon>Chordata</taxon>
        <taxon>Craniata</taxon>
        <taxon>Vertebrata</taxon>
        <taxon>Euteleostomi</taxon>
        <taxon>Actinopterygii</taxon>
        <taxon>Neopterygii</taxon>
        <taxon>Teleostei</taxon>
        <taxon>Neoteleostei</taxon>
        <taxon>Acanthomorphata</taxon>
        <taxon>Eupercaria</taxon>
        <taxon>Tetraodontiformes</taxon>
        <taxon>Tetradontoidea</taxon>
        <taxon>Tetraodontidae</taxon>
        <taxon>Tetraodon</taxon>
    </lineage>
</organism>
<proteinExistence type="predicted"/>
<feature type="chain" id="PRO_5004243643" evidence="2">
    <location>
        <begin position="25"/>
        <end position="200"/>
    </location>
</feature>
<protein>
    <submittedName>
        <fullName evidence="3">(spotted green pufferfish) hypothetical protein</fullName>
    </submittedName>
</protein>
<comment type="caution">
    <text evidence="3">The sequence shown here is derived from an EMBL/GenBank/DDBJ whole genome shotgun (WGS) entry which is preliminary data.</text>
</comment>
<gene>
    <name evidence="3" type="ORF">GSTENG00019720001</name>
</gene>
<sequence>NVAPGFLLVAYLGVCMQTAPGTESGEWQTSLPDRNIIESPKLFHLGELYLASDAIRSPFINGTLVSKEIYTPQKRGGELAQIYERSLQWRDAGSYYLTFEQRIREIQMVGNNIDIVIPFGEELLTVENPALMHKDLPFREQMKTQFVCRRLSEVLAPPYGLISDNMPAWTERPPPATQGINLNNAASFRWSGPPDDPNQT</sequence>
<evidence type="ECO:0000256" key="1">
    <source>
        <dbReference type="SAM" id="MobiDB-lite"/>
    </source>
</evidence>
<dbReference type="EMBL" id="CAAE01014626">
    <property type="protein sequence ID" value="CAG01087.1"/>
    <property type="molecule type" value="Genomic_DNA"/>
</dbReference>
<feature type="non-terminal residue" evidence="3">
    <location>
        <position position="1"/>
    </location>
</feature>
<accession>Q4SE45</accession>
<feature type="region of interest" description="Disordered" evidence="1">
    <location>
        <begin position="175"/>
        <end position="200"/>
    </location>
</feature>
<evidence type="ECO:0000313" key="3">
    <source>
        <dbReference type="EMBL" id="CAG01087.1"/>
    </source>
</evidence>
<evidence type="ECO:0000256" key="2">
    <source>
        <dbReference type="SAM" id="SignalP"/>
    </source>
</evidence>
<dbReference type="KEGG" id="tng:GSTEN00019720G001"/>
<reference evidence="3" key="1">
    <citation type="journal article" date="2004" name="Nature">
        <title>Genome duplication in the teleost fish Tetraodon nigroviridis reveals the early vertebrate proto-karyotype.</title>
        <authorList>
            <person name="Jaillon O."/>
            <person name="Aury J.-M."/>
            <person name="Brunet F."/>
            <person name="Petit J.-L."/>
            <person name="Stange-Thomann N."/>
            <person name="Mauceli E."/>
            <person name="Bouneau L."/>
            <person name="Fischer C."/>
            <person name="Ozouf-Costaz C."/>
            <person name="Bernot A."/>
            <person name="Nicaud S."/>
            <person name="Jaffe D."/>
            <person name="Fisher S."/>
            <person name="Lutfalla G."/>
            <person name="Dossat C."/>
            <person name="Segurens B."/>
            <person name="Dasilva C."/>
            <person name="Salanoubat M."/>
            <person name="Levy M."/>
            <person name="Boudet N."/>
            <person name="Castellano S."/>
            <person name="Anthouard V."/>
            <person name="Jubin C."/>
            <person name="Castelli V."/>
            <person name="Katinka M."/>
            <person name="Vacherie B."/>
            <person name="Biemont C."/>
            <person name="Skalli Z."/>
            <person name="Cattolico L."/>
            <person name="Poulain J."/>
            <person name="De Berardinis V."/>
            <person name="Cruaud C."/>
            <person name="Duprat S."/>
            <person name="Brottier P."/>
            <person name="Coutanceau J.-P."/>
            <person name="Gouzy J."/>
            <person name="Parra G."/>
            <person name="Lardier G."/>
            <person name="Chapple C."/>
            <person name="McKernan K.J."/>
            <person name="McEwan P."/>
            <person name="Bosak S."/>
            <person name="Kellis M."/>
            <person name="Volff J.-N."/>
            <person name="Guigo R."/>
            <person name="Zody M.C."/>
            <person name="Mesirov J."/>
            <person name="Lindblad-Toh K."/>
            <person name="Birren B."/>
            <person name="Nusbaum C."/>
            <person name="Kahn D."/>
            <person name="Robinson-Rechavi M."/>
            <person name="Laudet V."/>
            <person name="Schachter V."/>
            <person name="Quetier F."/>
            <person name="Saurin W."/>
            <person name="Scarpelli C."/>
            <person name="Wincker P."/>
            <person name="Lander E.S."/>
            <person name="Weissenbach J."/>
            <person name="Roest Crollius H."/>
        </authorList>
    </citation>
    <scope>NUCLEOTIDE SEQUENCE [LARGE SCALE GENOMIC DNA]</scope>
</reference>